<evidence type="ECO:0000256" key="1">
    <source>
        <dbReference type="SAM" id="Phobius"/>
    </source>
</evidence>
<dbReference type="Proteomes" id="UP000638188">
    <property type="component" value="Unassembled WGS sequence"/>
</dbReference>
<keyword evidence="3" id="KW-1185">Reference proteome</keyword>
<feature type="transmembrane region" description="Helical" evidence="1">
    <location>
        <begin position="61"/>
        <end position="83"/>
    </location>
</feature>
<feature type="transmembrane region" description="Helical" evidence="1">
    <location>
        <begin position="95"/>
        <end position="114"/>
    </location>
</feature>
<keyword evidence="1" id="KW-1133">Transmembrane helix</keyword>
<feature type="transmembrane region" description="Helical" evidence="1">
    <location>
        <begin position="188"/>
        <end position="207"/>
    </location>
</feature>
<dbReference type="RefSeq" id="WP_150279106.1">
    <property type="nucleotide sequence ID" value="NZ_BMFF01000008.1"/>
</dbReference>
<keyword evidence="1" id="KW-0812">Transmembrane</keyword>
<organism evidence="2 3">
    <name type="scientific">Halopseudomonas salina</name>
    <dbReference type="NCBI Taxonomy" id="1323744"/>
    <lineage>
        <taxon>Bacteria</taxon>
        <taxon>Pseudomonadati</taxon>
        <taxon>Pseudomonadota</taxon>
        <taxon>Gammaproteobacteria</taxon>
        <taxon>Pseudomonadales</taxon>
        <taxon>Pseudomonadaceae</taxon>
        <taxon>Halopseudomonas</taxon>
    </lineage>
</organism>
<feature type="transmembrane region" description="Helical" evidence="1">
    <location>
        <begin position="28"/>
        <end position="49"/>
    </location>
</feature>
<name>A0ABQ1Q211_9GAMM</name>
<protein>
    <recommendedName>
        <fullName evidence="4">DUF1109 domain-containing protein</fullName>
    </recommendedName>
</protein>
<dbReference type="InterPro" id="IPR009495">
    <property type="entry name" value="NrsF"/>
</dbReference>
<gene>
    <name evidence="2" type="ORF">GCM10007418_31770</name>
</gene>
<keyword evidence="1" id="KW-0472">Membrane</keyword>
<sequence length="213" mass="22318">MKKTNQSLIDDLTEDLQPIHPVLPRQGLLWVAAAALATLVLVVLLLGVWEGVTSGRASAFFFITNGMLAALGGGAAWTVVHMANPQVGNSARPTLWSTLLLAIIPASAIITETAHGRMDEVITDVHGFACAMQGIAFGMITAGALIFWLRRGAPVSLVAAGTLTGFAAGAIGSFAYGLSCPFDSLGHLAIWHCIPVGFCALAGRFAVPKLIRW</sequence>
<reference evidence="3" key="1">
    <citation type="journal article" date="2019" name="Int. J. Syst. Evol. Microbiol.">
        <title>The Global Catalogue of Microorganisms (GCM) 10K type strain sequencing project: providing services to taxonomists for standard genome sequencing and annotation.</title>
        <authorList>
            <consortium name="The Broad Institute Genomics Platform"/>
            <consortium name="The Broad Institute Genome Sequencing Center for Infectious Disease"/>
            <person name="Wu L."/>
            <person name="Ma J."/>
        </authorList>
    </citation>
    <scope>NUCLEOTIDE SEQUENCE [LARGE SCALE GENOMIC DNA]</scope>
    <source>
        <strain evidence="3">CGMCC 1.12482</strain>
    </source>
</reference>
<dbReference type="EMBL" id="BMFF01000008">
    <property type="protein sequence ID" value="GGD10414.1"/>
    <property type="molecule type" value="Genomic_DNA"/>
</dbReference>
<proteinExistence type="predicted"/>
<evidence type="ECO:0000313" key="3">
    <source>
        <dbReference type="Proteomes" id="UP000638188"/>
    </source>
</evidence>
<evidence type="ECO:0008006" key="4">
    <source>
        <dbReference type="Google" id="ProtNLM"/>
    </source>
</evidence>
<comment type="caution">
    <text evidence="2">The sequence shown here is derived from an EMBL/GenBank/DDBJ whole genome shotgun (WGS) entry which is preliminary data.</text>
</comment>
<feature type="transmembrane region" description="Helical" evidence="1">
    <location>
        <begin position="126"/>
        <end position="148"/>
    </location>
</feature>
<dbReference type="Pfam" id="PF06532">
    <property type="entry name" value="NrsF"/>
    <property type="match status" value="1"/>
</dbReference>
<accession>A0ABQ1Q211</accession>
<evidence type="ECO:0000313" key="2">
    <source>
        <dbReference type="EMBL" id="GGD10414.1"/>
    </source>
</evidence>
<feature type="transmembrane region" description="Helical" evidence="1">
    <location>
        <begin position="155"/>
        <end position="176"/>
    </location>
</feature>